<dbReference type="GO" id="GO:0005739">
    <property type="term" value="C:mitochondrion"/>
    <property type="evidence" value="ECO:0007669"/>
    <property type="project" value="TreeGrafter"/>
</dbReference>
<gene>
    <name evidence="3" type="ORF">M0R45_009583</name>
</gene>
<evidence type="ECO:0000256" key="1">
    <source>
        <dbReference type="ARBA" id="ARBA00007626"/>
    </source>
</evidence>
<dbReference type="PANTHER" id="PTHR45717">
    <property type="entry name" value="OS12G0527900 PROTEIN"/>
    <property type="match status" value="1"/>
</dbReference>
<dbReference type="InterPro" id="IPR011990">
    <property type="entry name" value="TPR-like_helical_dom_sf"/>
</dbReference>
<dbReference type="NCBIfam" id="TIGR00756">
    <property type="entry name" value="PPR"/>
    <property type="match status" value="1"/>
</dbReference>
<organism evidence="3 4">
    <name type="scientific">Rubus argutus</name>
    <name type="common">Southern blackberry</name>
    <dbReference type="NCBI Taxonomy" id="59490"/>
    <lineage>
        <taxon>Eukaryota</taxon>
        <taxon>Viridiplantae</taxon>
        <taxon>Streptophyta</taxon>
        <taxon>Embryophyta</taxon>
        <taxon>Tracheophyta</taxon>
        <taxon>Spermatophyta</taxon>
        <taxon>Magnoliopsida</taxon>
        <taxon>eudicotyledons</taxon>
        <taxon>Gunneridae</taxon>
        <taxon>Pentapetalae</taxon>
        <taxon>rosids</taxon>
        <taxon>fabids</taxon>
        <taxon>Rosales</taxon>
        <taxon>Rosaceae</taxon>
        <taxon>Rosoideae</taxon>
        <taxon>Rosoideae incertae sedis</taxon>
        <taxon>Rubus</taxon>
    </lineage>
</organism>
<keyword evidence="4" id="KW-1185">Reference proteome</keyword>
<dbReference type="Pfam" id="PF13041">
    <property type="entry name" value="PPR_2"/>
    <property type="match status" value="1"/>
</dbReference>
<comment type="similarity">
    <text evidence="1">Belongs to the PPR family. P subfamily.</text>
</comment>
<dbReference type="EMBL" id="JBEDUW010000002">
    <property type="protein sequence ID" value="KAK9943997.1"/>
    <property type="molecule type" value="Genomic_DNA"/>
</dbReference>
<protein>
    <recommendedName>
        <fullName evidence="5">Pentatricopeptide repeat-containing protein</fullName>
    </recommendedName>
</protein>
<comment type="caution">
    <text evidence="3">The sequence shown here is derived from an EMBL/GenBank/DDBJ whole genome shotgun (WGS) entry which is preliminary data.</text>
</comment>
<reference evidence="3 4" key="1">
    <citation type="journal article" date="2023" name="G3 (Bethesda)">
        <title>A chromosome-length genome assembly and annotation of blackberry (Rubus argutus, cv. 'Hillquist').</title>
        <authorList>
            <person name="Bruna T."/>
            <person name="Aryal R."/>
            <person name="Dudchenko O."/>
            <person name="Sargent D.J."/>
            <person name="Mead D."/>
            <person name="Buti M."/>
            <person name="Cavallini A."/>
            <person name="Hytonen T."/>
            <person name="Andres J."/>
            <person name="Pham M."/>
            <person name="Weisz D."/>
            <person name="Mascagni F."/>
            <person name="Usai G."/>
            <person name="Natali L."/>
            <person name="Bassil N."/>
            <person name="Fernandez G.E."/>
            <person name="Lomsadze A."/>
            <person name="Armour M."/>
            <person name="Olukolu B."/>
            <person name="Poorten T."/>
            <person name="Britton C."/>
            <person name="Davik J."/>
            <person name="Ashrafi H."/>
            <person name="Aiden E.L."/>
            <person name="Borodovsky M."/>
            <person name="Worthington M."/>
        </authorList>
    </citation>
    <scope>NUCLEOTIDE SEQUENCE [LARGE SCALE GENOMIC DNA]</scope>
    <source>
        <strain evidence="3">PI 553951</strain>
    </source>
</reference>
<name>A0AAW1Y8D0_RUBAR</name>
<dbReference type="PANTHER" id="PTHR45717:SF10">
    <property type="entry name" value="OS10G0501000 PROTEIN"/>
    <property type="match status" value="1"/>
</dbReference>
<evidence type="ECO:0000313" key="4">
    <source>
        <dbReference type="Proteomes" id="UP001457282"/>
    </source>
</evidence>
<evidence type="ECO:0000256" key="2">
    <source>
        <dbReference type="ARBA" id="ARBA00022737"/>
    </source>
</evidence>
<evidence type="ECO:0000313" key="3">
    <source>
        <dbReference type="EMBL" id="KAK9943997.1"/>
    </source>
</evidence>
<accession>A0AAW1Y8D0</accession>
<evidence type="ECO:0008006" key="5">
    <source>
        <dbReference type="Google" id="ProtNLM"/>
    </source>
</evidence>
<proteinExistence type="inferred from homology"/>
<dbReference type="Proteomes" id="UP001457282">
    <property type="component" value="Unassembled WGS sequence"/>
</dbReference>
<dbReference type="Gene3D" id="1.25.40.10">
    <property type="entry name" value="Tetratricopeptide repeat domain"/>
    <property type="match status" value="2"/>
</dbReference>
<sequence length="508" mass="57963">MTKLPGSNPWRGNAISRVFGALFYTTEVLPSSSTLSESLSRRILQNRTRRASVVPVLEQWLKEGRGVKQPDLQDSINRLRKSNQHSHALQISEWMSDEMKLDLSPADVFARLDLISKVRGLEEAEKYFDGIPDQLKGLQSYFGLLHCYGHHKSLEQAETTFQKMKELGFAKGVRRYNTMLALYSQMGKYRKLDILVKEMEEKGIGYNLHTLSILLNSYAATSDIDRMEKLFLKMEADPLVTMDWLNYNSAANAFLRVGLREKAQTLLRRSEQLITLKTRKIAYEYLLASYASLGNKDEVYRIWNLYKCMGRFYNSGYRSMSISLVKMDDIDGAEKIVEEWESRFKTFDILIPNVLVNAYCKKGLLEKARSYSKKLAESGREDVSTWVVLATGYSMNGQMAEAVEALQKAANLENGSGWQFNRLTVASCLLYLKKTGDVELAHELLRLLRERGHLTTAVCNELEDSMDGEPKVLETLSGEKGNTWWGLIQFGKEKWMGKWSSSTTGARM</sequence>
<dbReference type="AlphaFoldDB" id="A0AAW1Y8D0"/>
<dbReference type="GO" id="GO:0003729">
    <property type="term" value="F:mRNA binding"/>
    <property type="evidence" value="ECO:0007669"/>
    <property type="project" value="UniProtKB-ARBA"/>
</dbReference>
<dbReference type="SUPFAM" id="SSF81901">
    <property type="entry name" value="HCP-like"/>
    <property type="match status" value="1"/>
</dbReference>
<dbReference type="InterPro" id="IPR002885">
    <property type="entry name" value="PPR_rpt"/>
</dbReference>
<keyword evidence="2" id="KW-0677">Repeat</keyword>
<dbReference type="Pfam" id="PF01535">
    <property type="entry name" value="PPR"/>
    <property type="match status" value="3"/>
</dbReference>